<keyword evidence="3" id="KW-1185">Reference proteome</keyword>
<proteinExistence type="predicted"/>
<evidence type="ECO:0000313" key="2">
    <source>
        <dbReference type="EMBL" id="MBB3151733.1"/>
    </source>
</evidence>
<organism evidence="2 3">
    <name type="scientific">Paenibacillus endophyticus</name>
    <dbReference type="NCBI Taxonomy" id="1294268"/>
    <lineage>
        <taxon>Bacteria</taxon>
        <taxon>Bacillati</taxon>
        <taxon>Bacillota</taxon>
        <taxon>Bacilli</taxon>
        <taxon>Bacillales</taxon>
        <taxon>Paenibacillaceae</taxon>
        <taxon>Paenibacillus</taxon>
    </lineage>
</organism>
<dbReference type="Proteomes" id="UP000518605">
    <property type="component" value="Unassembled WGS sequence"/>
</dbReference>
<name>A0A7W5G9Y2_9BACL</name>
<keyword evidence="1" id="KW-1133">Transmembrane helix</keyword>
<feature type="transmembrane region" description="Helical" evidence="1">
    <location>
        <begin position="31"/>
        <end position="49"/>
    </location>
</feature>
<keyword evidence="1" id="KW-0812">Transmembrane</keyword>
<dbReference type="RefSeq" id="WP_183560957.1">
    <property type="nucleotide sequence ID" value="NZ_CBCSLB010000008.1"/>
</dbReference>
<evidence type="ECO:0000256" key="1">
    <source>
        <dbReference type="SAM" id="Phobius"/>
    </source>
</evidence>
<comment type="caution">
    <text evidence="2">The sequence shown here is derived from an EMBL/GenBank/DDBJ whole genome shotgun (WGS) entry which is preliminary data.</text>
</comment>
<keyword evidence="1" id="KW-0472">Membrane</keyword>
<evidence type="ECO:0000313" key="3">
    <source>
        <dbReference type="Proteomes" id="UP000518605"/>
    </source>
</evidence>
<gene>
    <name evidence="2" type="ORF">FHS16_001779</name>
</gene>
<protein>
    <submittedName>
        <fullName evidence="2">Accessory gene regulator protein AgrB</fullName>
    </submittedName>
</protein>
<dbReference type="AlphaFoldDB" id="A0A7W5G9Y2"/>
<reference evidence="2 3" key="1">
    <citation type="submission" date="2020-08" db="EMBL/GenBank/DDBJ databases">
        <title>Genomic Encyclopedia of Type Strains, Phase III (KMG-III): the genomes of soil and plant-associated and newly described type strains.</title>
        <authorList>
            <person name="Whitman W."/>
        </authorList>
    </citation>
    <scope>NUCLEOTIDE SEQUENCE [LARGE SCALE GENOMIC DNA]</scope>
    <source>
        <strain evidence="2 3">CECT 8234</strain>
    </source>
</reference>
<accession>A0A7W5G9Y2</accession>
<dbReference type="EMBL" id="JACHXW010000004">
    <property type="protein sequence ID" value="MBB3151733.1"/>
    <property type="molecule type" value="Genomic_DNA"/>
</dbReference>
<sequence>MWIIIVIFAVGIMAALQLPSLNKKKLRKERSVYLLLLFIAFVLASLESLRIKIPNPLDAVTIAVKPITMVINYIFQ</sequence>